<accession>A0A0E2HB95</accession>
<dbReference type="RefSeq" id="WP_002588458.1">
    <property type="nucleotide sequence ID" value="NZ_KB851020.1"/>
</dbReference>
<evidence type="ECO:0000256" key="4">
    <source>
        <dbReference type="ARBA" id="ARBA00022475"/>
    </source>
</evidence>
<evidence type="ECO:0000256" key="3">
    <source>
        <dbReference type="ARBA" id="ARBA00022448"/>
    </source>
</evidence>
<proteinExistence type="inferred from homology"/>
<dbReference type="PANTHER" id="PTHR30472:SF70">
    <property type="entry name" value="MOLYBDATE IMPORT SYSTEM PERMEASE PROTEIN MOLB"/>
    <property type="match status" value="1"/>
</dbReference>
<dbReference type="PANTHER" id="PTHR30472">
    <property type="entry name" value="FERRIC ENTEROBACTIN TRANSPORT SYSTEM PERMEASE PROTEIN"/>
    <property type="match status" value="1"/>
</dbReference>
<dbReference type="GO" id="GO:0005886">
    <property type="term" value="C:plasma membrane"/>
    <property type="evidence" value="ECO:0007669"/>
    <property type="project" value="UniProtKB-SubCell"/>
</dbReference>
<keyword evidence="7 8" id="KW-0472">Membrane</keyword>
<feature type="transmembrane region" description="Helical" evidence="8">
    <location>
        <begin position="6"/>
        <end position="26"/>
    </location>
</feature>
<feature type="transmembrane region" description="Helical" evidence="8">
    <location>
        <begin position="121"/>
        <end position="138"/>
    </location>
</feature>
<organism evidence="9 10">
    <name type="scientific">[Clostridium] clostridioforme 90A8</name>
    <dbReference type="NCBI Taxonomy" id="999408"/>
    <lineage>
        <taxon>Bacteria</taxon>
        <taxon>Bacillati</taxon>
        <taxon>Bacillota</taxon>
        <taxon>Clostridia</taxon>
        <taxon>Lachnospirales</taxon>
        <taxon>Lachnospiraceae</taxon>
        <taxon>Enterocloster</taxon>
    </lineage>
</organism>
<keyword evidence="6 8" id="KW-1133">Transmembrane helix</keyword>
<dbReference type="InterPro" id="IPR037294">
    <property type="entry name" value="ABC_BtuC-like"/>
</dbReference>
<feature type="transmembrane region" description="Helical" evidence="8">
    <location>
        <begin position="237"/>
        <end position="263"/>
    </location>
</feature>
<dbReference type="EMBL" id="AGYR01000023">
    <property type="protein sequence ID" value="ENZ15214.1"/>
    <property type="molecule type" value="Genomic_DNA"/>
</dbReference>
<evidence type="ECO:0000256" key="1">
    <source>
        <dbReference type="ARBA" id="ARBA00004651"/>
    </source>
</evidence>
<keyword evidence="4" id="KW-1003">Cell membrane</keyword>
<dbReference type="GO" id="GO:0022857">
    <property type="term" value="F:transmembrane transporter activity"/>
    <property type="evidence" value="ECO:0007669"/>
    <property type="project" value="InterPro"/>
</dbReference>
<gene>
    <name evidence="9" type="ORF">HMPREF1090_02274</name>
</gene>
<dbReference type="Proteomes" id="UP000013085">
    <property type="component" value="Unassembled WGS sequence"/>
</dbReference>
<dbReference type="GO" id="GO:0033214">
    <property type="term" value="P:siderophore-iron import into cell"/>
    <property type="evidence" value="ECO:0007669"/>
    <property type="project" value="TreeGrafter"/>
</dbReference>
<evidence type="ECO:0000256" key="7">
    <source>
        <dbReference type="ARBA" id="ARBA00023136"/>
    </source>
</evidence>
<dbReference type="AlphaFoldDB" id="A0A0E2HB95"/>
<dbReference type="GeneID" id="57960813"/>
<comment type="caution">
    <text evidence="9">The sequence shown here is derived from an EMBL/GenBank/DDBJ whole genome shotgun (WGS) entry which is preliminary data.</text>
</comment>
<evidence type="ECO:0000256" key="2">
    <source>
        <dbReference type="ARBA" id="ARBA00007935"/>
    </source>
</evidence>
<feature type="transmembrane region" description="Helical" evidence="8">
    <location>
        <begin position="58"/>
        <end position="79"/>
    </location>
</feature>
<evidence type="ECO:0000256" key="6">
    <source>
        <dbReference type="ARBA" id="ARBA00022989"/>
    </source>
</evidence>
<protein>
    <recommendedName>
        <fullName evidence="11">Iron complex ABC transporter permease</fullName>
    </recommendedName>
</protein>
<dbReference type="InterPro" id="IPR000522">
    <property type="entry name" value="ABC_transptr_permease_BtuC"/>
</dbReference>
<name>A0A0E2HB95_9FIRM</name>
<dbReference type="PATRIC" id="fig|999408.3.peg.2441"/>
<evidence type="ECO:0008006" key="11">
    <source>
        <dbReference type="Google" id="ProtNLM"/>
    </source>
</evidence>
<keyword evidence="5 8" id="KW-0812">Transmembrane</keyword>
<comment type="similarity">
    <text evidence="2">Belongs to the binding-protein-dependent transport system permease family. FecCD subfamily.</text>
</comment>
<feature type="transmembrane region" description="Helical" evidence="8">
    <location>
        <begin position="305"/>
        <end position="324"/>
    </location>
</feature>
<keyword evidence="3" id="KW-0813">Transport</keyword>
<feature type="transmembrane region" description="Helical" evidence="8">
    <location>
        <begin position="91"/>
        <end position="109"/>
    </location>
</feature>
<comment type="subcellular location">
    <subcellularLocation>
        <location evidence="1">Cell membrane</location>
        <topology evidence="1">Multi-pass membrane protein</topology>
    </subcellularLocation>
</comment>
<evidence type="ECO:0000256" key="8">
    <source>
        <dbReference type="SAM" id="Phobius"/>
    </source>
</evidence>
<reference evidence="9 10" key="1">
    <citation type="submission" date="2013-01" db="EMBL/GenBank/DDBJ databases">
        <title>The Genome Sequence of Clostridium clostridioforme 90A8.</title>
        <authorList>
            <consortium name="The Broad Institute Genome Sequencing Platform"/>
            <person name="Earl A."/>
            <person name="Ward D."/>
            <person name="Feldgarden M."/>
            <person name="Gevers D."/>
            <person name="Courvalin P."/>
            <person name="Lambert T."/>
            <person name="Walker B."/>
            <person name="Young S.K."/>
            <person name="Zeng Q."/>
            <person name="Gargeya S."/>
            <person name="Fitzgerald M."/>
            <person name="Haas B."/>
            <person name="Abouelleil A."/>
            <person name="Alvarado L."/>
            <person name="Arachchi H.M."/>
            <person name="Berlin A.M."/>
            <person name="Chapman S.B."/>
            <person name="Dewar J."/>
            <person name="Goldberg J."/>
            <person name="Griggs A."/>
            <person name="Gujja S."/>
            <person name="Hansen M."/>
            <person name="Howarth C."/>
            <person name="Imamovic A."/>
            <person name="Larimer J."/>
            <person name="McCowan C."/>
            <person name="Murphy C."/>
            <person name="Neiman D."/>
            <person name="Pearson M."/>
            <person name="Priest M."/>
            <person name="Roberts A."/>
            <person name="Saif S."/>
            <person name="Shea T."/>
            <person name="Sisk P."/>
            <person name="Sykes S."/>
            <person name="Wortman J."/>
            <person name="Nusbaum C."/>
            <person name="Birren B."/>
        </authorList>
    </citation>
    <scope>NUCLEOTIDE SEQUENCE [LARGE SCALE GENOMIC DNA]</scope>
    <source>
        <strain evidence="9 10">90A8</strain>
    </source>
</reference>
<dbReference type="SUPFAM" id="SSF81345">
    <property type="entry name" value="ABC transporter involved in vitamin B12 uptake, BtuC"/>
    <property type="match status" value="1"/>
</dbReference>
<feature type="transmembrane region" description="Helical" evidence="8">
    <location>
        <begin position="195"/>
        <end position="217"/>
    </location>
</feature>
<evidence type="ECO:0000313" key="10">
    <source>
        <dbReference type="Proteomes" id="UP000013085"/>
    </source>
</evidence>
<dbReference type="Gene3D" id="1.10.3470.10">
    <property type="entry name" value="ABC transporter involved in vitamin B12 uptake, BtuC"/>
    <property type="match status" value="1"/>
</dbReference>
<evidence type="ECO:0000256" key="5">
    <source>
        <dbReference type="ARBA" id="ARBA00022692"/>
    </source>
</evidence>
<dbReference type="CDD" id="cd06550">
    <property type="entry name" value="TM_ABC_iron-siderophores_like"/>
    <property type="match status" value="1"/>
</dbReference>
<sequence>MKQKESHIYLGAAAVTIAAFLISLYVGKYNLTLREIFQICTGAVHEGMARNVFFTLRLPRTIMALLAGFGLSMAGAVYQNIFKNPLAAPDLIGVANGAAAGAAFSIVCLHGGTILAAGSSFVGGITAVAAVVVLAGFVRQRTSATYVLAGIAVKAAAEAFVMAMKYFADPDKQLSAIDYWAMGSFANITMDKLRVIFPVFLAGFIGIILLRWQITLLSLGDDEARMLGMRVNLVRCIVLGFSTLLVASTVCVTGIISFIGLVAPHIARMLLKKSDFGTCILSGLTGASIMMAADCFARSMAGSEVPISILTSVCGVPLLVYLLCKRGDWNGNGSVRD</sequence>
<dbReference type="HOGENOM" id="CLU_013016_0_2_9"/>
<feature type="transmembrane region" description="Helical" evidence="8">
    <location>
        <begin position="144"/>
        <end position="164"/>
    </location>
</feature>
<dbReference type="Pfam" id="PF01032">
    <property type="entry name" value="FecCD"/>
    <property type="match status" value="1"/>
</dbReference>
<evidence type="ECO:0000313" key="9">
    <source>
        <dbReference type="EMBL" id="ENZ15214.1"/>
    </source>
</evidence>